<keyword evidence="11" id="KW-1185">Reference proteome</keyword>
<evidence type="ECO:0000313" key="10">
    <source>
        <dbReference type="EMBL" id="MFD2517147.1"/>
    </source>
</evidence>
<evidence type="ECO:0000256" key="8">
    <source>
        <dbReference type="PIRNR" id="PIRNR028784"/>
    </source>
</evidence>
<reference evidence="11" key="1">
    <citation type="journal article" date="2019" name="Int. J. Syst. Evol. Microbiol.">
        <title>The Global Catalogue of Microorganisms (GCM) 10K type strain sequencing project: providing services to taxonomists for standard genome sequencing and annotation.</title>
        <authorList>
            <consortium name="The Broad Institute Genomics Platform"/>
            <consortium name="The Broad Institute Genome Sequencing Center for Infectious Disease"/>
            <person name="Wu L."/>
            <person name="Ma J."/>
        </authorList>
    </citation>
    <scope>NUCLEOTIDE SEQUENCE [LARGE SCALE GENOMIC DNA]</scope>
    <source>
        <strain evidence="11">KCTC 42585</strain>
    </source>
</reference>
<dbReference type="InterPro" id="IPR007208">
    <property type="entry name" value="MrpF/PhaF-like"/>
</dbReference>
<keyword evidence="4 8" id="KW-1003">Cell membrane</keyword>
<comment type="similarity">
    <text evidence="2 8">Belongs to the CPA3 antiporters (TC 2.A.63) subunit F family.</text>
</comment>
<dbReference type="RefSeq" id="WP_380748897.1">
    <property type="nucleotide sequence ID" value="NZ_JBHULT010000006.1"/>
</dbReference>
<keyword evidence="6 9" id="KW-1133">Transmembrane helix</keyword>
<evidence type="ECO:0000256" key="1">
    <source>
        <dbReference type="ARBA" id="ARBA00004651"/>
    </source>
</evidence>
<comment type="subcellular location">
    <subcellularLocation>
        <location evidence="1 8">Cell membrane</location>
        <topology evidence="1 8">Multi-pass membrane protein</topology>
    </subcellularLocation>
</comment>
<comment type="caution">
    <text evidence="10">The sequence shown here is derived from an EMBL/GenBank/DDBJ whole genome shotgun (WGS) entry which is preliminary data.</text>
</comment>
<feature type="transmembrane region" description="Helical" evidence="9">
    <location>
        <begin position="6"/>
        <end position="24"/>
    </location>
</feature>
<dbReference type="PANTHER" id="PTHR34702">
    <property type="entry name" value="NA(+)/H(+) ANTIPORTER SUBUNIT F1"/>
    <property type="match status" value="1"/>
</dbReference>
<keyword evidence="8" id="KW-0406">Ion transport</keyword>
<keyword evidence="5 9" id="KW-0812">Transmembrane</keyword>
<dbReference type="PANTHER" id="PTHR34702:SF1">
    <property type="entry name" value="NA(+)_H(+) ANTIPORTER SUBUNIT F"/>
    <property type="match status" value="1"/>
</dbReference>
<protein>
    <submittedName>
        <fullName evidence="10">Monovalent cation/H+ antiporter complex subunit F</fullName>
    </submittedName>
</protein>
<feature type="transmembrane region" description="Helical" evidence="9">
    <location>
        <begin position="36"/>
        <end position="56"/>
    </location>
</feature>
<proteinExistence type="inferred from homology"/>
<accession>A0ABW5ITW8</accession>
<evidence type="ECO:0000313" key="11">
    <source>
        <dbReference type="Proteomes" id="UP001597468"/>
    </source>
</evidence>
<feature type="transmembrane region" description="Helical" evidence="9">
    <location>
        <begin position="62"/>
        <end position="83"/>
    </location>
</feature>
<evidence type="ECO:0000256" key="7">
    <source>
        <dbReference type="ARBA" id="ARBA00023136"/>
    </source>
</evidence>
<dbReference type="EMBL" id="JBHULT010000006">
    <property type="protein sequence ID" value="MFD2517147.1"/>
    <property type="molecule type" value="Genomic_DNA"/>
</dbReference>
<dbReference type="Pfam" id="PF04066">
    <property type="entry name" value="MrpF_PhaF"/>
    <property type="match status" value="1"/>
</dbReference>
<sequence length="96" mass="10879">MTLYDYLYYIILPVLTFSILLMFFRFFKGPTISDRIVAVDLLVTSGIGIIAVYSILTAQPTFLDIALIVGLIGFLATVAYSSYIQKRKKKKEKDDD</sequence>
<dbReference type="Proteomes" id="UP001597468">
    <property type="component" value="Unassembled WGS sequence"/>
</dbReference>
<evidence type="ECO:0000256" key="3">
    <source>
        <dbReference type="ARBA" id="ARBA00022448"/>
    </source>
</evidence>
<evidence type="ECO:0000256" key="2">
    <source>
        <dbReference type="ARBA" id="ARBA00009212"/>
    </source>
</evidence>
<keyword evidence="3 8" id="KW-0813">Transport</keyword>
<evidence type="ECO:0000256" key="5">
    <source>
        <dbReference type="ARBA" id="ARBA00022692"/>
    </source>
</evidence>
<keyword evidence="7 8" id="KW-0472">Membrane</keyword>
<gene>
    <name evidence="10" type="ORF">ACFSTG_04520</name>
</gene>
<organism evidence="10 11">
    <name type="scientific">Salinimicrobium flavum</name>
    <dbReference type="NCBI Taxonomy" id="1737065"/>
    <lineage>
        <taxon>Bacteria</taxon>
        <taxon>Pseudomonadati</taxon>
        <taxon>Bacteroidota</taxon>
        <taxon>Flavobacteriia</taxon>
        <taxon>Flavobacteriales</taxon>
        <taxon>Flavobacteriaceae</taxon>
        <taxon>Salinimicrobium</taxon>
    </lineage>
</organism>
<keyword evidence="8" id="KW-0050">Antiport</keyword>
<evidence type="ECO:0000256" key="6">
    <source>
        <dbReference type="ARBA" id="ARBA00022989"/>
    </source>
</evidence>
<name>A0ABW5ITW8_9FLAO</name>
<dbReference type="NCBIfam" id="NF009243">
    <property type="entry name" value="PRK12599.1-2"/>
    <property type="match status" value="1"/>
</dbReference>
<evidence type="ECO:0000256" key="9">
    <source>
        <dbReference type="SAM" id="Phobius"/>
    </source>
</evidence>
<evidence type="ECO:0000256" key="4">
    <source>
        <dbReference type="ARBA" id="ARBA00022475"/>
    </source>
</evidence>
<dbReference type="PIRSF" id="PIRSF028784">
    <property type="entry name" value="MrpF"/>
    <property type="match status" value="1"/>
</dbReference>